<feature type="coiled-coil region" evidence="3">
    <location>
        <begin position="356"/>
        <end position="383"/>
    </location>
</feature>
<evidence type="ECO:0000313" key="6">
    <source>
        <dbReference type="Proteomes" id="UP000016057"/>
    </source>
</evidence>
<proteinExistence type="inferred from homology"/>
<dbReference type="InterPro" id="IPR008863">
    <property type="entry name" value="Toxic_anion-R_TelA"/>
</dbReference>
<feature type="compositionally biased region" description="Low complexity" evidence="4">
    <location>
        <begin position="29"/>
        <end position="38"/>
    </location>
</feature>
<accession>K8Z9U7</accession>
<feature type="region of interest" description="Disordered" evidence="4">
    <location>
        <begin position="1"/>
        <end position="38"/>
    </location>
</feature>
<evidence type="ECO:0000256" key="2">
    <source>
        <dbReference type="PIRNR" id="PIRNR026508"/>
    </source>
</evidence>
<protein>
    <submittedName>
        <fullName evidence="5">Tellurite resistance protein</fullName>
    </submittedName>
</protein>
<dbReference type="AlphaFoldDB" id="K8Z9U7"/>
<comment type="similarity">
    <text evidence="1 2">Belongs to the TelA family.</text>
</comment>
<gene>
    <name evidence="5" type="ORF">C683_1117</name>
</gene>
<comment type="caution">
    <text evidence="5">The sequence shown here is derived from an EMBL/GenBank/DDBJ whole genome shotgun (WGS) entry which is preliminary data.</text>
</comment>
<keyword evidence="3" id="KW-0175">Coiled coil</keyword>
<evidence type="ECO:0000256" key="3">
    <source>
        <dbReference type="SAM" id="Coils"/>
    </source>
</evidence>
<feature type="coiled-coil region" evidence="3">
    <location>
        <begin position="204"/>
        <end position="243"/>
    </location>
</feature>
<dbReference type="PANTHER" id="PTHR38432">
    <property type="entry name" value="TELA-LIKE PROTEIN SAOUHSC_01408"/>
    <property type="match status" value="1"/>
</dbReference>
<dbReference type="eggNOG" id="COG3853">
    <property type="taxonomic scope" value="Bacteria"/>
</dbReference>
<evidence type="ECO:0000256" key="4">
    <source>
        <dbReference type="SAM" id="MobiDB-lite"/>
    </source>
</evidence>
<dbReference type="Pfam" id="PF05816">
    <property type="entry name" value="TelA"/>
    <property type="match status" value="1"/>
</dbReference>
<keyword evidence="6" id="KW-1185">Reference proteome</keyword>
<dbReference type="STRING" id="1234409.C683_1117"/>
<evidence type="ECO:0000313" key="5">
    <source>
        <dbReference type="EMBL" id="EKU26842.1"/>
    </source>
</evidence>
<sequence>MTDPFAELLELESLNESDKQKETKETEVKNTTNKTTVEPTFFQKLPREQQAQAEQLAEQLNVQDRNAVLSFGAQAQEKLGTFSQIMLENVQNQDLGPIGQTLSQLMYELEQSNPEELTQGKTSGWQRFFQKAKKSILENIGKYQQISAQVDKIAVRLEREQEGLQKDNQQLEQLYQKNKDFFQALTVYLAAGELKLYELETKDIPTLEKEVEATKDEMKIQELNDLTQAHHRLEKRMHDLKLARQITIQQAPQIRLIQNTNQALAEKIQSSITTAIPLWKNQIAIAITLLRQQNVTKTQQQVTETTNQLLKQNASMLKASTIEVAKENERSIVDIETLQYTQKELIDTIQQTLEIQTEGKKKRQEAEQTLGQLEEELKEQVLAVSKISHS</sequence>
<dbReference type="Proteomes" id="UP000016057">
    <property type="component" value="Unassembled WGS sequence"/>
</dbReference>
<dbReference type="OrthoDB" id="9768858at2"/>
<organism evidence="5 6">
    <name type="scientific">Catellicoccus marimammalium M35/04/3</name>
    <dbReference type="NCBI Taxonomy" id="1234409"/>
    <lineage>
        <taxon>Bacteria</taxon>
        <taxon>Bacillati</taxon>
        <taxon>Bacillota</taxon>
        <taxon>Bacilli</taxon>
        <taxon>Lactobacillales</taxon>
        <taxon>Enterococcaceae</taxon>
        <taxon>Catellicoccus</taxon>
    </lineage>
</organism>
<dbReference type="EMBL" id="AMYT01000022">
    <property type="protein sequence ID" value="EKU26842.1"/>
    <property type="molecule type" value="Genomic_DNA"/>
</dbReference>
<evidence type="ECO:0000256" key="1">
    <source>
        <dbReference type="ARBA" id="ARBA00005541"/>
    </source>
</evidence>
<name>K8Z9U7_9ENTE</name>
<dbReference type="RefSeq" id="WP_009491908.1">
    <property type="nucleotide sequence ID" value="NZ_AMYT01000022.1"/>
</dbReference>
<feature type="compositionally biased region" description="Basic and acidic residues" evidence="4">
    <location>
        <begin position="16"/>
        <end position="28"/>
    </location>
</feature>
<dbReference type="PATRIC" id="fig|1234409.3.peg.1069"/>
<reference evidence="5 6" key="1">
    <citation type="journal article" date="2013" name="Genome Announc.">
        <title>Draft Genome Sequence of Catellicoccus marimammalium, a Novel Species Commonly Found in Gull Feces.</title>
        <authorList>
            <person name="Weigand M.R."/>
            <person name="Ryu H."/>
            <person name="Bozcek L."/>
            <person name="Konstantinidis K.T."/>
            <person name="Santo Domingo J.W."/>
        </authorList>
    </citation>
    <scope>NUCLEOTIDE SEQUENCE [LARGE SCALE GENOMIC DNA]</scope>
    <source>
        <strain evidence="5 6">M35/04/3</strain>
    </source>
</reference>
<dbReference type="PANTHER" id="PTHR38432:SF1">
    <property type="entry name" value="TELA-LIKE PROTEIN SAOUHSC_01408"/>
    <property type="match status" value="1"/>
</dbReference>
<dbReference type="PIRSF" id="PIRSF026508">
    <property type="entry name" value="TelA"/>
    <property type="match status" value="1"/>
</dbReference>